<reference evidence="3" key="1">
    <citation type="submission" date="2010-08" db="EMBL/GenBank/DDBJ databases">
        <authorList>
            <consortium name="Caenorhabditis japonica Sequencing Consortium"/>
            <person name="Wilson R.K."/>
        </authorList>
    </citation>
    <scope>NUCLEOTIDE SEQUENCE [LARGE SCALE GENOMIC DNA]</scope>
    <source>
        <strain evidence="3">DF5081</strain>
    </source>
</reference>
<dbReference type="SUPFAM" id="SSF50182">
    <property type="entry name" value="Sm-like ribonucleoproteins"/>
    <property type="match status" value="1"/>
</dbReference>
<name>A0A8R1EPT5_CAEJA</name>
<dbReference type="InterPro" id="IPR010920">
    <property type="entry name" value="LSM_dom_sf"/>
</dbReference>
<sequence>MVDDRSKDLIEPINMVERPKSDAHKAVEEYIGKKFSVYLLDGRIIEGTMIATDKDANMIFTKAAEHWESNPTQDKRYLGQAMISKKYVKSLKYCIEPPSESTSDINVV</sequence>
<keyword evidence="3" id="KW-1185">Reference proteome</keyword>
<dbReference type="GO" id="GO:0003723">
    <property type="term" value="F:RNA binding"/>
    <property type="evidence" value="ECO:0007669"/>
    <property type="project" value="InterPro"/>
</dbReference>
<evidence type="ECO:0000313" key="3">
    <source>
        <dbReference type="Proteomes" id="UP000005237"/>
    </source>
</evidence>
<organism evidence="2 3">
    <name type="scientific">Caenorhabditis japonica</name>
    <dbReference type="NCBI Taxonomy" id="281687"/>
    <lineage>
        <taxon>Eukaryota</taxon>
        <taxon>Metazoa</taxon>
        <taxon>Ecdysozoa</taxon>
        <taxon>Nematoda</taxon>
        <taxon>Chromadorea</taxon>
        <taxon>Rhabditida</taxon>
        <taxon>Rhabditina</taxon>
        <taxon>Rhabditomorpha</taxon>
        <taxon>Rhabditoidea</taxon>
        <taxon>Rhabditidae</taxon>
        <taxon>Peloderinae</taxon>
        <taxon>Caenorhabditis</taxon>
    </lineage>
</organism>
<proteinExistence type="predicted"/>
<reference evidence="2" key="2">
    <citation type="submission" date="2022-06" db="UniProtKB">
        <authorList>
            <consortium name="EnsemblMetazoa"/>
        </authorList>
    </citation>
    <scope>IDENTIFICATION</scope>
    <source>
        <strain evidence="2">DF5081</strain>
    </source>
</reference>
<evidence type="ECO:0000313" key="2">
    <source>
        <dbReference type="EnsemblMetazoa" id="CJA40055.1"/>
    </source>
</evidence>
<dbReference type="PANTHER" id="PTHR10701:SF5">
    <property type="entry name" value="N-ALPHA-ACETYLTRANSFERASE 38, NATC AUXILIARY SUBUNIT"/>
    <property type="match status" value="1"/>
</dbReference>
<dbReference type="InterPro" id="IPR001163">
    <property type="entry name" value="Sm_dom_euk/arc"/>
</dbReference>
<dbReference type="Proteomes" id="UP000005237">
    <property type="component" value="Unassembled WGS sequence"/>
</dbReference>
<protein>
    <submittedName>
        <fullName evidence="2">Sm domain-containing protein</fullName>
    </submittedName>
</protein>
<dbReference type="SMART" id="SM00651">
    <property type="entry name" value="Sm"/>
    <property type="match status" value="1"/>
</dbReference>
<dbReference type="PANTHER" id="PTHR10701">
    <property type="entry name" value="SMALL NUCLEAR RIBONUCLEOPROTEIN-ASSOCIATED PROTEIN B AND N"/>
    <property type="match status" value="1"/>
</dbReference>
<evidence type="ECO:0000259" key="1">
    <source>
        <dbReference type="PROSITE" id="PS52002"/>
    </source>
</evidence>
<feature type="domain" description="Sm" evidence="1">
    <location>
        <begin position="22"/>
        <end position="97"/>
    </location>
</feature>
<dbReference type="PROSITE" id="PS52002">
    <property type="entry name" value="SM"/>
    <property type="match status" value="1"/>
</dbReference>
<dbReference type="InterPro" id="IPR047575">
    <property type="entry name" value="Sm"/>
</dbReference>
<dbReference type="GO" id="GO:0005737">
    <property type="term" value="C:cytoplasm"/>
    <property type="evidence" value="ECO:0007669"/>
    <property type="project" value="UniProtKB-ARBA"/>
</dbReference>
<dbReference type="Gene3D" id="2.30.30.100">
    <property type="match status" value="1"/>
</dbReference>
<dbReference type="Pfam" id="PF01423">
    <property type="entry name" value="LSM"/>
    <property type="match status" value="1"/>
</dbReference>
<dbReference type="AlphaFoldDB" id="A0A8R1EPT5"/>
<accession>A0A8R1EPT5</accession>
<dbReference type="EnsemblMetazoa" id="CJA40055.1">
    <property type="protein sequence ID" value="CJA40055.1"/>
    <property type="gene ID" value="WBGene00215903"/>
</dbReference>
<dbReference type="InterPro" id="IPR050914">
    <property type="entry name" value="snRNP_SmB/NAA38-like"/>
</dbReference>